<dbReference type="NCBIfam" id="NF006123">
    <property type="entry name" value="PRK08267.1"/>
    <property type="match status" value="1"/>
</dbReference>
<dbReference type="InterPro" id="IPR036291">
    <property type="entry name" value="NAD(P)-bd_dom_sf"/>
</dbReference>
<proteinExistence type="inferred from homology"/>
<dbReference type="Pfam" id="PF00106">
    <property type="entry name" value="adh_short"/>
    <property type="match status" value="1"/>
</dbReference>
<evidence type="ECO:0000256" key="1">
    <source>
        <dbReference type="ARBA" id="ARBA00006484"/>
    </source>
</evidence>
<dbReference type="PRINTS" id="PR00080">
    <property type="entry name" value="SDRFAMILY"/>
</dbReference>
<evidence type="ECO:0000256" key="3">
    <source>
        <dbReference type="RuleBase" id="RU000363"/>
    </source>
</evidence>
<reference evidence="4" key="1">
    <citation type="submission" date="2019-07" db="EMBL/GenBank/DDBJ databases">
        <title>Genomic Encyclopedia of Type Strains, Phase IV (KMG-IV): sequencing the most valuable type-strain genomes for metagenomic binning, comparative biology and taxonomic classification.</title>
        <authorList>
            <person name="Goeker M."/>
        </authorList>
    </citation>
    <scope>NUCLEOTIDE SEQUENCE</scope>
    <source>
        <strain evidence="4">DSM 44596</strain>
    </source>
</reference>
<name>A0A652YVX3_NOCGL</name>
<dbReference type="GO" id="GO:0016491">
    <property type="term" value="F:oxidoreductase activity"/>
    <property type="evidence" value="ECO:0007669"/>
    <property type="project" value="UniProtKB-KW"/>
</dbReference>
<evidence type="ECO:0000313" key="4">
    <source>
        <dbReference type="EMBL" id="TYQ07777.1"/>
    </source>
</evidence>
<keyword evidence="2" id="KW-0560">Oxidoreductase</keyword>
<dbReference type="PANTHER" id="PTHR43391">
    <property type="entry name" value="RETINOL DEHYDROGENASE-RELATED"/>
    <property type="match status" value="1"/>
</dbReference>
<comment type="caution">
    <text evidence="4">The sequence shown here is derived from an EMBL/GenBank/DDBJ whole genome shotgun (WGS) entry which is preliminary data.</text>
</comment>
<protein>
    <submittedName>
        <fullName evidence="4">Short-subunit dehydrogenase</fullName>
    </submittedName>
</protein>
<dbReference type="Gene3D" id="3.40.50.720">
    <property type="entry name" value="NAD(P)-binding Rossmann-like Domain"/>
    <property type="match status" value="1"/>
</dbReference>
<dbReference type="EMBL" id="VNIQ01000001">
    <property type="protein sequence ID" value="TYQ07777.1"/>
    <property type="molecule type" value="Genomic_DNA"/>
</dbReference>
<accession>A0A652YVX3</accession>
<gene>
    <name evidence="4" type="ORF">FNL38_101142</name>
</gene>
<dbReference type="InterPro" id="IPR002347">
    <property type="entry name" value="SDR_fam"/>
</dbReference>
<dbReference type="SUPFAM" id="SSF51735">
    <property type="entry name" value="NAD(P)-binding Rossmann-fold domains"/>
    <property type="match status" value="1"/>
</dbReference>
<sequence>MLSVAKMPERSIFITGAASGIGREAALLFARNGYRVGCYDIDESGLTTLAAEINGFGGVAVTGALDVTDPEQWSTQLAHFVGASGRLDILVNNAGVLSSGKFESISLAAHRRMVDINVTGVLNGTHTAFSYLRETPGAQVVNMCSASAIYGQPELATYGATKFAVRGLTEALDLEWAEHDIRVIALWPLFVQTAMVTGMDTGSTRSLGIKLTATEVAQELWDATRGAGRMPKVHYPVGGQAKVLLAASRFSPAWLSRLTNKRLTGK</sequence>
<dbReference type="PRINTS" id="PR00081">
    <property type="entry name" value="GDHRDH"/>
</dbReference>
<dbReference type="PANTHER" id="PTHR43391:SF82">
    <property type="entry name" value="OXIDOREDUCTASE SADH-RELATED"/>
    <property type="match status" value="1"/>
</dbReference>
<dbReference type="AlphaFoldDB" id="A0A652YVX3"/>
<evidence type="ECO:0000256" key="2">
    <source>
        <dbReference type="ARBA" id="ARBA00023002"/>
    </source>
</evidence>
<organism evidence="4">
    <name type="scientific">Nocardia globerula</name>
    <dbReference type="NCBI Taxonomy" id="1818"/>
    <lineage>
        <taxon>Bacteria</taxon>
        <taxon>Bacillati</taxon>
        <taxon>Actinomycetota</taxon>
        <taxon>Actinomycetes</taxon>
        <taxon>Mycobacteriales</taxon>
        <taxon>Nocardiaceae</taxon>
        <taxon>Nocardia</taxon>
    </lineage>
</organism>
<comment type="similarity">
    <text evidence="1 3">Belongs to the short-chain dehydrogenases/reductases (SDR) family.</text>
</comment>